<keyword evidence="1" id="KW-0812">Transmembrane</keyword>
<name>A0A7I8V3S5_9ANNE</name>
<dbReference type="InterPro" id="IPR001173">
    <property type="entry name" value="Glyco_trans_2-like"/>
</dbReference>
<keyword evidence="1" id="KW-1133">Transmembrane helix</keyword>
<accession>A0A7I8V3S5</accession>
<proteinExistence type="predicted"/>
<feature type="transmembrane region" description="Helical" evidence="1">
    <location>
        <begin position="7"/>
        <end position="28"/>
    </location>
</feature>
<evidence type="ECO:0000313" key="3">
    <source>
        <dbReference type="EMBL" id="CAD5110801.1"/>
    </source>
</evidence>
<comment type="caution">
    <text evidence="3">The sequence shown here is derived from an EMBL/GenBank/DDBJ whole genome shotgun (WGS) entry which is preliminary data.</text>
</comment>
<organism evidence="3 4">
    <name type="scientific">Dimorphilus gyrociliatus</name>
    <dbReference type="NCBI Taxonomy" id="2664684"/>
    <lineage>
        <taxon>Eukaryota</taxon>
        <taxon>Metazoa</taxon>
        <taxon>Spiralia</taxon>
        <taxon>Lophotrochozoa</taxon>
        <taxon>Annelida</taxon>
        <taxon>Polychaeta</taxon>
        <taxon>Polychaeta incertae sedis</taxon>
        <taxon>Dinophilidae</taxon>
        <taxon>Dimorphilus</taxon>
    </lineage>
</organism>
<dbReference type="AlphaFoldDB" id="A0A7I8V3S5"/>
<sequence length="358" mass="41743">MKKIRGVKCWATSILSIAAFLLLFKIFLEKPPIKIIINTGSSAETVFKRNTTLFPKESIVNLTKSKMIPKCDENLCKFLNYYPSITVNRKPACNGTLEDLLTVIVKTKGRLSYVGKLLSSLFLYYPNVKVIVMDEENTKSSNIGEWRRFENFENILHVKIGSGVGRGRQHGLKLVKTPFFFTIDDDITLIKFSHIEKLINVLLYTNISLCGAYIEPKYNYDGLIRSWNNSVYIYPNLYYDSIRNFKNCYTLDFVKNVFVAKTKDVIEAGGWDTERDLYEHEDFFINFKKSGKIVAQCLDVIVKHQDVDRTLAVDRQRKFKYWNEKLKTKWKINGIYFCRPEAYWLSYFCPEDMKKGLL</sequence>
<keyword evidence="1" id="KW-0472">Membrane</keyword>
<dbReference type="Gene3D" id="3.90.550.10">
    <property type="entry name" value="Spore Coat Polysaccharide Biosynthesis Protein SpsA, Chain A"/>
    <property type="match status" value="1"/>
</dbReference>
<evidence type="ECO:0000313" key="4">
    <source>
        <dbReference type="Proteomes" id="UP000549394"/>
    </source>
</evidence>
<protein>
    <submittedName>
        <fullName evidence="3">DgyrCDS166</fullName>
    </submittedName>
</protein>
<dbReference type="SUPFAM" id="SSF53448">
    <property type="entry name" value="Nucleotide-diphospho-sugar transferases"/>
    <property type="match status" value="1"/>
</dbReference>
<dbReference type="EMBL" id="CAJFCJ010000001">
    <property type="protein sequence ID" value="CAD5110801.1"/>
    <property type="molecule type" value="Genomic_DNA"/>
</dbReference>
<gene>
    <name evidence="3" type="ORF">DGYR_LOCUS162</name>
</gene>
<keyword evidence="4" id="KW-1185">Reference proteome</keyword>
<dbReference type="Proteomes" id="UP000549394">
    <property type="component" value="Unassembled WGS sequence"/>
</dbReference>
<dbReference type="CDD" id="cd00761">
    <property type="entry name" value="Glyco_tranf_GTA_type"/>
    <property type="match status" value="1"/>
</dbReference>
<reference evidence="3 4" key="1">
    <citation type="submission" date="2020-08" db="EMBL/GenBank/DDBJ databases">
        <authorList>
            <person name="Hejnol A."/>
        </authorList>
    </citation>
    <scope>NUCLEOTIDE SEQUENCE [LARGE SCALE GENOMIC DNA]</scope>
</reference>
<dbReference type="Pfam" id="PF00535">
    <property type="entry name" value="Glycos_transf_2"/>
    <property type="match status" value="1"/>
</dbReference>
<dbReference type="PANTHER" id="PTHR15046">
    <property type="entry name" value="GLYCO_TRANS_2-LIKE DOMAIN-CONTAINING PROTEIN"/>
    <property type="match status" value="1"/>
</dbReference>
<dbReference type="PANTHER" id="PTHR15046:SF3">
    <property type="entry name" value="BETA-1,4 N-ACETYLGALACTOSAMINYLTRANSFERASE 2-LIKE"/>
    <property type="match status" value="1"/>
</dbReference>
<dbReference type="InterPro" id="IPR029044">
    <property type="entry name" value="Nucleotide-diphossugar_trans"/>
</dbReference>
<evidence type="ECO:0000259" key="2">
    <source>
        <dbReference type="Pfam" id="PF00535"/>
    </source>
</evidence>
<feature type="domain" description="Glycosyltransferase 2-like" evidence="2">
    <location>
        <begin position="102"/>
        <end position="233"/>
    </location>
</feature>
<dbReference type="OrthoDB" id="2139606at2759"/>
<evidence type="ECO:0000256" key="1">
    <source>
        <dbReference type="SAM" id="Phobius"/>
    </source>
</evidence>